<dbReference type="AlphaFoldDB" id="A0A0A9FC18"/>
<reference evidence="1" key="2">
    <citation type="journal article" date="2015" name="Data Brief">
        <title>Shoot transcriptome of the giant reed, Arundo donax.</title>
        <authorList>
            <person name="Barrero R.A."/>
            <person name="Guerrero F.D."/>
            <person name="Moolhuijzen P."/>
            <person name="Goolsby J.A."/>
            <person name="Tidwell J."/>
            <person name="Bellgard S.E."/>
            <person name="Bellgard M.I."/>
        </authorList>
    </citation>
    <scope>NUCLEOTIDE SEQUENCE</scope>
    <source>
        <tissue evidence="1">Shoot tissue taken approximately 20 cm above the soil surface</tissue>
    </source>
</reference>
<organism evidence="1">
    <name type="scientific">Arundo donax</name>
    <name type="common">Giant reed</name>
    <name type="synonym">Donax arundinaceus</name>
    <dbReference type="NCBI Taxonomy" id="35708"/>
    <lineage>
        <taxon>Eukaryota</taxon>
        <taxon>Viridiplantae</taxon>
        <taxon>Streptophyta</taxon>
        <taxon>Embryophyta</taxon>
        <taxon>Tracheophyta</taxon>
        <taxon>Spermatophyta</taxon>
        <taxon>Magnoliopsida</taxon>
        <taxon>Liliopsida</taxon>
        <taxon>Poales</taxon>
        <taxon>Poaceae</taxon>
        <taxon>PACMAD clade</taxon>
        <taxon>Arundinoideae</taxon>
        <taxon>Arundineae</taxon>
        <taxon>Arundo</taxon>
    </lineage>
</organism>
<protein>
    <submittedName>
        <fullName evidence="1">Uncharacterized protein</fullName>
    </submittedName>
</protein>
<sequence length="40" mass="4788">MEEPIDRLAFLHVMAHHGKTSYIYIKPNQIKVRDYLTRTT</sequence>
<proteinExistence type="predicted"/>
<name>A0A0A9FC18_ARUDO</name>
<accession>A0A0A9FC18</accession>
<evidence type="ECO:0000313" key="1">
    <source>
        <dbReference type="EMBL" id="JAE07651.1"/>
    </source>
</evidence>
<dbReference type="EMBL" id="GBRH01190245">
    <property type="protein sequence ID" value="JAE07651.1"/>
    <property type="molecule type" value="Transcribed_RNA"/>
</dbReference>
<reference evidence="1" key="1">
    <citation type="submission" date="2014-09" db="EMBL/GenBank/DDBJ databases">
        <authorList>
            <person name="Magalhaes I.L.F."/>
            <person name="Oliveira U."/>
            <person name="Santos F.R."/>
            <person name="Vidigal T.H.D.A."/>
            <person name="Brescovit A.D."/>
            <person name="Santos A.J."/>
        </authorList>
    </citation>
    <scope>NUCLEOTIDE SEQUENCE</scope>
    <source>
        <tissue evidence="1">Shoot tissue taken approximately 20 cm above the soil surface</tissue>
    </source>
</reference>